<dbReference type="SUPFAM" id="SSF57184">
    <property type="entry name" value="Growth factor receptor domain"/>
    <property type="match status" value="4"/>
</dbReference>
<reference evidence="2" key="1">
    <citation type="submission" date="2023-06" db="EMBL/GenBank/DDBJ databases">
        <authorList>
            <person name="Kurt Z."/>
        </authorList>
    </citation>
    <scope>NUCLEOTIDE SEQUENCE</scope>
</reference>
<evidence type="ECO:0000256" key="1">
    <source>
        <dbReference type="SAM" id="Phobius"/>
    </source>
</evidence>
<proteinExistence type="predicted"/>
<dbReference type="AlphaFoldDB" id="A0AA86QDZ6"/>
<keyword evidence="1" id="KW-0472">Membrane</keyword>
<evidence type="ECO:0000313" key="2">
    <source>
        <dbReference type="EMBL" id="CAI9956985.1"/>
    </source>
</evidence>
<accession>A0AA86QDZ6</accession>
<comment type="caution">
    <text evidence="2">The sequence shown here is derived from an EMBL/GenBank/DDBJ whole genome shotgun (WGS) entry which is preliminary data.</text>
</comment>
<dbReference type="InterPro" id="IPR009030">
    <property type="entry name" value="Growth_fac_rcpt_cys_sf"/>
</dbReference>
<dbReference type="EMBL" id="CAXDID020000101">
    <property type="protein sequence ID" value="CAL6026337.1"/>
    <property type="molecule type" value="Genomic_DNA"/>
</dbReference>
<keyword evidence="1" id="KW-1133">Transmembrane helix</keyword>
<evidence type="ECO:0000313" key="4">
    <source>
        <dbReference type="Proteomes" id="UP001642409"/>
    </source>
</evidence>
<sequence length="668" mass="71904">MNVSATRLLPEFECLWSSDLFQVPVWSYSDIYKTCAVQLKFYSSGKTPAPLVYPTPIQIIMNVSATRSYLVVLGFVCGWVFVLCKFYSSGNNTCTSCLSNSHLDNNECVCDSDSYLSSNTSGVLTCFKCPSGATPDNTNKTCTCPANKFYSSGNNTCTSCLSNSTLVNNECVCDSDSYLSSNTSGVLTCFKCPSGATPDNTNKTCTCPANKFYSSGNNTCTSCLSNSTLVNNECVCDSDSYLSSNTSGVLTCFKCPSGATPDNTNKTCTCPANKFYSSGNNTCTSCLSNSTLVNNECVCDSDSYLSSNTSGVLTCFKCPSGATPDNTNKTCTCPANKFYSSGNNTCTSCLSNSTLVNNECVCDSDSYLSSNTSGVLTCFKCPSGATPDNTNKTCTCPANKFYSSGNNTCTSCLSNSTLVNNECVCDSDSYLSSNTSGVLTCFKCPSGATPDNTNKTCTCPANQFYSSDNNTCTSCLSNSTLVNNECVCDSDSYLSSNTSGVLTCFKCPSGATPDNTNKTCTCPANKFYSLFWVCVCVWVVLCLCVLLVVCFFWFCVCGCFGCFGFVFVLGVLCLCVFCCLFFCLCVGVWLFWVCVCVGLFCVCVFCWLFVFFGFVCVVFGCFWSSDLFQVPSGATPIILIRPVLVQHSSTRLQQHLHLLFIQLYLGQQ</sequence>
<reference evidence="3 4" key="2">
    <citation type="submission" date="2024-07" db="EMBL/GenBank/DDBJ databases">
        <authorList>
            <person name="Akdeniz Z."/>
        </authorList>
    </citation>
    <scope>NUCLEOTIDE SEQUENCE [LARGE SCALE GENOMIC DNA]</scope>
</reference>
<protein>
    <recommendedName>
        <fullName evidence="5">Tyrosine-protein kinase ephrin type A/B receptor-like domain-containing protein</fullName>
    </recommendedName>
</protein>
<dbReference type="EMBL" id="CATOUU010000880">
    <property type="protein sequence ID" value="CAI9956985.1"/>
    <property type="molecule type" value="Genomic_DNA"/>
</dbReference>
<keyword evidence="4" id="KW-1185">Reference proteome</keyword>
<gene>
    <name evidence="3" type="ORF">HINF_LOCUS30800</name>
    <name evidence="2" type="ORF">HINF_LOCUS44630</name>
</gene>
<keyword evidence="1" id="KW-0812">Transmembrane</keyword>
<organism evidence="2">
    <name type="scientific">Hexamita inflata</name>
    <dbReference type="NCBI Taxonomy" id="28002"/>
    <lineage>
        <taxon>Eukaryota</taxon>
        <taxon>Metamonada</taxon>
        <taxon>Diplomonadida</taxon>
        <taxon>Hexamitidae</taxon>
        <taxon>Hexamitinae</taxon>
        <taxon>Hexamita</taxon>
    </lineage>
</organism>
<name>A0AA86QDZ6_9EUKA</name>
<feature type="transmembrane region" description="Helical" evidence="1">
    <location>
        <begin position="563"/>
        <end position="591"/>
    </location>
</feature>
<feature type="transmembrane region" description="Helical" evidence="1">
    <location>
        <begin position="530"/>
        <end position="556"/>
    </location>
</feature>
<evidence type="ECO:0008006" key="5">
    <source>
        <dbReference type="Google" id="ProtNLM"/>
    </source>
</evidence>
<evidence type="ECO:0000313" key="3">
    <source>
        <dbReference type="EMBL" id="CAL6026337.1"/>
    </source>
</evidence>
<feature type="transmembrane region" description="Helical" evidence="1">
    <location>
        <begin position="597"/>
        <end position="623"/>
    </location>
</feature>
<dbReference type="Proteomes" id="UP001642409">
    <property type="component" value="Unassembled WGS sequence"/>
</dbReference>